<proteinExistence type="predicted"/>
<evidence type="ECO:0000256" key="1">
    <source>
        <dbReference type="ARBA" id="ARBA00022630"/>
    </source>
</evidence>
<dbReference type="AlphaFoldDB" id="A0AAN6FB30"/>
<dbReference type="InterPro" id="IPR020946">
    <property type="entry name" value="Flavin_mOase-like"/>
</dbReference>
<comment type="caution">
    <text evidence="5">The sequence shown here is derived from an EMBL/GenBank/DDBJ whole genome shotgun (WGS) entry which is preliminary data.</text>
</comment>
<evidence type="ECO:0008006" key="7">
    <source>
        <dbReference type="Google" id="ProtNLM"/>
    </source>
</evidence>
<dbReference type="GO" id="GO:0050661">
    <property type="term" value="F:NADP binding"/>
    <property type="evidence" value="ECO:0007669"/>
    <property type="project" value="InterPro"/>
</dbReference>
<keyword evidence="2" id="KW-0274">FAD</keyword>
<reference evidence="5" key="1">
    <citation type="submission" date="2021-12" db="EMBL/GenBank/DDBJ databases">
        <title>Black yeast isolated from Biological Soil Crust.</title>
        <authorList>
            <person name="Kurbessoian T."/>
        </authorList>
    </citation>
    <scope>NUCLEOTIDE SEQUENCE</scope>
    <source>
        <strain evidence="5">CCFEE 5208</strain>
    </source>
</reference>
<protein>
    <recommendedName>
        <fullName evidence="7">FAD/NAD(P)-binding domain-containing protein</fullName>
    </recommendedName>
</protein>
<name>A0AAN6FB30_9PEZI</name>
<accession>A0AAN6FB30</accession>
<dbReference type="InterPro" id="IPR036188">
    <property type="entry name" value="FAD/NAD-bd_sf"/>
</dbReference>
<evidence type="ECO:0000256" key="4">
    <source>
        <dbReference type="SAM" id="MobiDB-lite"/>
    </source>
</evidence>
<sequence length="614" mass="67953">MGKPQRTAAVKFDDIPGKLPQGRVPEDTDRTNVAQSTIDKLNNLQVDNLHDDAIWRDLLSFTGTYRTFYSRKTVFVTLQALSKEKQRSRFTLEGSEPRIGRTVDGTSWLDIDVSCSVSENDLVGECKGTVSVVLCEDGEWRIWMLRTWLESFKGHGHPDVLEPVMAVSNGAGDETADTHSNGASDGPAVNGHGATTDYDVMVVGGGQAGLSTAGRLKALGIRYILLERRPEIGDVWNTRYESLRWHTSKHYGSLPFGHTYPEEDDYMLPAKRIGACHRAWAEKFGINLQASTAVESASWDESKTRWTVTASSITGKQTLTARNLVLSIGVGHLTPVLPDWATPSQVSTSNFHGTVLHGSQYKSCAAFAGKPGIVVGTANTAHDVAEDMANAGMHPTMIQRGSTFVFPAEWLHRAEDAHYHSAMDPADADRESFTYPNKIMREIINRAVWTGIRRNPDRFDALERAGFKVDRYGDIYDNLYVRFGGHYVDIGASARIARGEIKVNTRSVRGLTETGVVFEDGSELAADLIVLCTGFDHDFRHDAAEIVGSDVAEQMDDFWCVDAEGEVRGHAKFAGHPNLYYHGGDIRMGRFFSRFVALQIQAEVLGKPMRRYTD</sequence>
<keyword evidence="3" id="KW-0560">Oxidoreductase</keyword>
<evidence type="ECO:0000313" key="6">
    <source>
        <dbReference type="Proteomes" id="UP001168146"/>
    </source>
</evidence>
<dbReference type="SUPFAM" id="SSF51905">
    <property type="entry name" value="FAD/NAD(P)-binding domain"/>
    <property type="match status" value="1"/>
</dbReference>
<gene>
    <name evidence="5" type="ORF">LTR82_013897</name>
</gene>
<evidence type="ECO:0000313" key="5">
    <source>
        <dbReference type="EMBL" id="KAK0312427.1"/>
    </source>
</evidence>
<evidence type="ECO:0000256" key="3">
    <source>
        <dbReference type="ARBA" id="ARBA00023002"/>
    </source>
</evidence>
<dbReference type="PANTHER" id="PTHR43539">
    <property type="entry name" value="FLAVIN-BINDING MONOOXYGENASE-LIKE PROTEIN (AFU_ORTHOLOGUE AFUA_4G09220)"/>
    <property type="match status" value="1"/>
</dbReference>
<dbReference type="PANTHER" id="PTHR43539:SF68">
    <property type="entry name" value="FLAVIN-BINDING MONOOXYGENASE-LIKE PROTEIN (AFU_ORTHOLOGUE AFUA_4G09220)"/>
    <property type="match status" value="1"/>
</dbReference>
<keyword evidence="1" id="KW-0285">Flavoprotein</keyword>
<dbReference type="GO" id="GO:0050660">
    <property type="term" value="F:flavin adenine dinucleotide binding"/>
    <property type="evidence" value="ECO:0007669"/>
    <property type="project" value="InterPro"/>
</dbReference>
<evidence type="ECO:0000256" key="2">
    <source>
        <dbReference type="ARBA" id="ARBA00022827"/>
    </source>
</evidence>
<dbReference type="GO" id="GO:0004499">
    <property type="term" value="F:N,N-dimethylaniline monooxygenase activity"/>
    <property type="evidence" value="ECO:0007669"/>
    <property type="project" value="InterPro"/>
</dbReference>
<dbReference type="InterPro" id="IPR050982">
    <property type="entry name" value="Auxin_biosynth/cation_transpt"/>
</dbReference>
<dbReference type="Gene3D" id="3.50.50.60">
    <property type="entry name" value="FAD/NAD(P)-binding domain"/>
    <property type="match status" value="2"/>
</dbReference>
<organism evidence="5 6">
    <name type="scientific">Friedmanniomyces endolithicus</name>
    <dbReference type="NCBI Taxonomy" id="329885"/>
    <lineage>
        <taxon>Eukaryota</taxon>
        <taxon>Fungi</taxon>
        <taxon>Dikarya</taxon>
        <taxon>Ascomycota</taxon>
        <taxon>Pezizomycotina</taxon>
        <taxon>Dothideomycetes</taxon>
        <taxon>Dothideomycetidae</taxon>
        <taxon>Mycosphaerellales</taxon>
        <taxon>Teratosphaeriaceae</taxon>
        <taxon>Friedmanniomyces</taxon>
    </lineage>
</organism>
<dbReference type="Proteomes" id="UP001168146">
    <property type="component" value="Unassembled WGS sequence"/>
</dbReference>
<dbReference type="Pfam" id="PF00743">
    <property type="entry name" value="FMO-like"/>
    <property type="match status" value="1"/>
</dbReference>
<dbReference type="EMBL" id="JASUXU010000064">
    <property type="protein sequence ID" value="KAK0312427.1"/>
    <property type="molecule type" value="Genomic_DNA"/>
</dbReference>
<feature type="region of interest" description="Disordered" evidence="4">
    <location>
        <begin position="170"/>
        <end position="191"/>
    </location>
</feature>